<reference evidence="2 3" key="1">
    <citation type="submission" date="2012-06" db="EMBL/GenBank/DDBJ databases">
        <title>Finished chromosome of genome of Chroococcidiopsis thermalis PCC 7203.</title>
        <authorList>
            <consortium name="US DOE Joint Genome Institute"/>
            <person name="Gugger M."/>
            <person name="Coursin T."/>
            <person name="Rippka R."/>
            <person name="Tandeau De Marsac N."/>
            <person name="Huntemann M."/>
            <person name="Wei C.-L."/>
            <person name="Han J."/>
            <person name="Detter J.C."/>
            <person name="Han C."/>
            <person name="Tapia R."/>
            <person name="Davenport K."/>
            <person name="Daligault H."/>
            <person name="Erkkila T."/>
            <person name="Gu W."/>
            <person name="Munk A.C.C."/>
            <person name="Teshima H."/>
            <person name="Xu Y."/>
            <person name="Chain P."/>
            <person name="Chen A."/>
            <person name="Krypides N."/>
            <person name="Mavromatis K."/>
            <person name="Markowitz V."/>
            <person name="Szeto E."/>
            <person name="Ivanova N."/>
            <person name="Mikhailova N."/>
            <person name="Ovchinnikova G."/>
            <person name="Pagani I."/>
            <person name="Pati A."/>
            <person name="Goodwin L."/>
            <person name="Peters L."/>
            <person name="Pitluck S."/>
            <person name="Woyke T."/>
            <person name="Kerfeld C."/>
        </authorList>
    </citation>
    <scope>NUCLEOTIDE SEQUENCE [LARGE SCALE GENOMIC DNA]</scope>
    <source>
        <strain evidence="2 3">PCC 7203</strain>
    </source>
</reference>
<evidence type="ECO:0000313" key="3">
    <source>
        <dbReference type="Proteomes" id="UP000010384"/>
    </source>
</evidence>
<evidence type="ECO:0000259" key="1">
    <source>
        <dbReference type="Pfam" id="PF21814"/>
    </source>
</evidence>
<evidence type="ECO:0000313" key="2">
    <source>
        <dbReference type="EMBL" id="AFY88366.1"/>
    </source>
</evidence>
<gene>
    <name evidence="2" type="ORF">Chro_2898</name>
</gene>
<dbReference type="Proteomes" id="UP000010384">
    <property type="component" value="Chromosome"/>
</dbReference>
<dbReference type="AlphaFoldDB" id="K9U1R5"/>
<feature type="domain" description="DUF6883" evidence="1">
    <location>
        <begin position="3"/>
        <end position="109"/>
    </location>
</feature>
<dbReference type="eggNOG" id="COG3210">
    <property type="taxonomic scope" value="Bacteria"/>
</dbReference>
<proteinExistence type="predicted"/>
<name>K9U1R5_CHRTP</name>
<dbReference type="Pfam" id="PF21814">
    <property type="entry name" value="DUF6883"/>
    <property type="match status" value="1"/>
</dbReference>
<sequence length="110" mass="12478">MIIPNAENAVVDIGKLRDYCLNSNHENGKHKARLFSSILGITIDDAEDLRQILLEVVKTYEAQLGRCDGFGQRYTLDLSVEWQNRSATIRSGWIVEHDSDIPKLTTCYPL</sequence>
<dbReference type="OrthoDB" id="5801353at2"/>
<dbReference type="KEGG" id="cthe:Chro_2898"/>
<dbReference type="STRING" id="251229.Chro_2898"/>
<dbReference type="HOGENOM" id="CLU_137827_0_0_3"/>
<accession>K9U1R5</accession>
<dbReference type="InParanoid" id="K9U1R5"/>
<dbReference type="InterPro" id="IPR049250">
    <property type="entry name" value="DUF6883"/>
</dbReference>
<keyword evidence="3" id="KW-1185">Reference proteome</keyword>
<dbReference type="RefSeq" id="WP_015154913.1">
    <property type="nucleotide sequence ID" value="NC_019695.1"/>
</dbReference>
<dbReference type="EMBL" id="CP003597">
    <property type="protein sequence ID" value="AFY88366.1"/>
    <property type="molecule type" value="Genomic_DNA"/>
</dbReference>
<organism evidence="2 3">
    <name type="scientific">Chroococcidiopsis thermalis (strain PCC 7203)</name>
    <dbReference type="NCBI Taxonomy" id="251229"/>
    <lineage>
        <taxon>Bacteria</taxon>
        <taxon>Bacillati</taxon>
        <taxon>Cyanobacteriota</taxon>
        <taxon>Cyanophyceae</taxon>
        <taxon>Chroococcidiopsidales</taxon>
        <taxon>Chroococcidiopsidaceae</taxon>
        <taxon>Chroococcidiopsis</taxon>
    </lineage>
</organism>
<protein>
    <recommendedName>
        <fullName evidence="1">DUF6883 domain-containing protein</fullName>
    </recommendedName>
</protein>